<organism evidence="3 4">
    <name type="scientific">Candidatus Nealsonbacteria bacterium RIFOXYB1_FULL_40_15</name>
    <dbReference type="NCBI Taxonomy" id="1801677"/>
    <lineage>
        <taxon>Bacteria</taxon>
        <taxon>Candidatus Nealsoniibacteriota</taxon>
    </lineage>
</organism>
<dbReference type="SUPFAM" id="SSF55008">
    <property type="entry name" value="HMA, heavy metal-associated domain"/>
    <property type="match status" value="1"/>
</dbReference>
<dbReference type="STRING" id="1801677.A2365_01860"/>
<dbReference type="CDD" id="cd00371">
    <property type="entry name" value="HMA"/>
    <property type="match status" value="1"/>
</dbReference>
<dbReference type="Pfam" id="PF00403">
    <property type="entry name" value="HMA"/>
    <property type="match status" value="1"/>
</dbReference>
<keyword evidence="1" id="KW-0472">Membrane</keyword>
<dbReference type="Pfam" id="PF13386">
    <property type="entry name" value="DsbD_2"/>
    <property type="match status" value="1"/>
</dbReference>
<evidence type="ECO:0000259" key="2">
    <source>
        <dbReference type="PROSITE" id="PS50846"/>
    </source>
</evidence>
<sequence>MFTLKEYTYFVNGMHCASCEIIIEKKLLEFKEIKSVDAKTEKGEVLIEYVGEKPSLNQLNKCFREEKYIFSDKPILFSKKGFMRSVLTAIILIGAFLLLNRLGFSSIANINSSSSLISFFIFGLIAGLSSCAALVGGIVLSMSKQWLQYYSDKDSVYEKLKPHLMFNIGRIVSYAVFGAVLGIIGSQLKISLTFTSLLIIVVSLAMAFFGAQMLGIKAIKRFQASAPKFISRYIANEENFKGRKMPFIMGALTFFLPCGFTVSAQGVALLSASPVQSSLIMLAFALGTSFPLLGIGLSAIKFSKPELTLQFSRIAGIMILFFAVFNINSQLAVLGFKNLADLDLFRANAITYNERDLPEIINGKQVIKMDAMSYGYKPNNFKVRANIPVRWEITDKGTSGCANAIISNSLFPDQISLKPGQISVKEFIPQKPGRYKFSCWMGMISGAIEVI</sequence>
<evidence type="ECO:0000313" key="4">
    <source>
        <dbReference type="Proteomes" id="UP000177740"/>
    </source>
</evidence>
<accession>A0A1G2EPX2</accession>
<protein>
    <recommendedName>
        <fullName evidence="2">HMA domain-containing protein</fullName>
    </recommendedName>
</protein>
<feature type="transmembrane region" description="Helical" evidence="1">
    <location>
        <begin position="119"/>
        <end position="143"/>
    </location>
</feature>
<dbReference type="Gene3D" id="2.60.40.420">
    <property type="entry name" value="Cupredoxins - blue copper proteins"/>
    <property type="match status" value="1"/>
</dbReference>
<proteinExistence type="predicted"/>
<feature type="transmembrane region" description="Helical" evidence="1">
    <location>
        <begin position="247"/>
        <end position="272"/>
    </location>
</feature>
<dbReference type="PANTHER" id="PTHR42208:SF1">
    <property type="entry name" value="HEAVY METAL TRANSPORTER"/>
    <property type="match status" value="1"/>
</dbReference>
<dbReference type="SUPFAM" id="SSF49503">
    <property type="entry name" value="Cupredoxins"/>
    <property type="match status" value="1"/>
</dbReference>
<dbReference type="InterPro" id="IPR008972">
    <property type="entry name" value="Cupredoxin"/>
</dbReference>
<feature type="transmembrane region" description="Helical" evidence="1">
    <location>
        <begin position="314"/>
        <end position="336"/>
    </location>
</feature>
<feature type="transmembrane region" description="Helical" evidence="1">
    <location>
        <begin position="278"/>
        <end position="302"/>
    </location>
</feature>
<dbReference type="AlphaFoldDB" id="A0A1G2EPX2"/>
<dbReference type="InterPro" id="IPR036163">
    <property type="entry name" value="HMA_dom_sf"/>
</dbReference>
<evidence type="ECO:0000313" key="3">
    <source>
        <dbReference type="EMBL" id="OGZ27592.1"/>
    </source>
</evidence>
<keyword evidence="1" id="KW-0812">Transmembrane</keyword>
<evidence type="ECO:0000256" key="1">
    <source>
        <dbReference type="SAM" id="Phobius"/>
    </source>
</evidence>
<dbReference type="PANTHER" id="PTHR42208">
    <property type="entry name" value="HEAVY METAL TRANSPORTER-RELATED"/>
    <property type="match status" value="1"/>
</dbReference>
<dbReference type="Proteomes" id="UP000177740">
    <property type="component" value="Unassembled WGS sequence"/>
</dbReference>
<feature type="transmembrane region" description="Helical" evidence="1">
    <location>
        <begin position="164"/>
        <end position="184"/>
    </location>
</feature>
<feature type="transmembrane region" description="Helical" evidence="1">
    <location>
        <begin position="190"/>
        <end position="211"/>
    </location>
</feature>
<feature type="transmembrane region" description="Helical" evidence="1">
    <location>
        <begin position="81"/>
        <end position="99"/>
    </location>
</feature>
<keyword evidence="1" id="KW-1133">Transmembrane helix</keyword>
<dbReference type="PROSITE" id="PS50846">
    <property type="entry name" value="HMA_2"/>
    <property type="match status" value="1"/>
</dbReference>
<dbReference type="Gene3D" id="3.30.70.100">
    <property type="match status" value="1"/>
</dbReference>
<reference evidence="3 4" key="1">
    <citation type="journal article" date="2016" name="Nat. Commun.">
        <title>Thousands of microbial genomes shed light on interconnected biogeochemical processes in an aquifer system.</title>
        <authorList>
            <person name="Anantharaman K."/>
            <person name="Brown C.T."/>
            <person name="Hug L.A."/>
            <person name="Sharon I."/>
            <person name="Castelle C.J."/>
            <person name="Probst A.J."/>
            <person name="Thomas B.C."/>
            <person name="Singh A."/>
            <person name="Wilkins M.J."/>
            <person name="Karaoz U."/>
            <person name="Brodie E.L."/>
            <person name="Williams K.H."/>
            <person name="Hubbard S.S."/>
            <person name="Banfield J.F."/>
        </authorList>
    </citation>
    <scope>NUCLEOTIDE SEQUENCE [LARGE SCALE GENOMIC DNA]</scope>
</reference>
<gene>
    <name evidence="3" type="ORF">A2365_01860</name>
</gene>
<dbReference type="Pfam" id="PF13473">
    <property type="entry name" value="Cupredoxin_1"/>
    <property type="match status" value="1"/>
</dbReference>
<dbReference type="EMBL" id="MHMM01000005">
    <property type="protein sequence ID" value="OGZ27592.1"/>
    <property type="molecule type" value="Genomic_DNA"/>
</dbReference>
<dbReference type="InterPro" id="IPR006121">
    <property type="entry name" value="HMA_dom"/>
</dbReference>
<comment type="caution">
    <text evidence="3">The sequence shown here is derived from an EMBL/GenBank/DDBJ whole genome shotgun (WGS) entry which is preliminary data.</text>
</comment>
<dbReference type="GO" id="GO:0046872">
    <property type="term" value="F:metal ion binding"/>
    <property type="evidence" value="ECO:0007669"/>
    <property type="project" value="InterPro"/>
</dbReference>
<name>A0A1G2EPX2_9BACT</name>
<dbReference type="InterPro" id="IPR039447">
    <property type="entry name" value="UreH-like_TM_dom"/>
</dbReference>
<dbReference type="InterPro" id="IPR028096">
    <property type="entry name" value="EfeO_Cupredoxin"/>
</dbReference>
<feature type="domain" description="HMA" evidence="2">
    <location>
        <begin position="5"/>
        <end position="71"/>
    </location>
</feature>